<dbReference type="RefSeq" id="WP_246590931.1">
    <property type="nucleotide sequence ID" value="NZ_CAJQUM010000001.1"/>
</dbReference>
<keyword evidence="1" id="KW-0732">Signal</keyword>
<comment type="caution">
    <text evidence="2">The sequence shown here is derived from an EMBL/GenBank/DDBJ whole genome shotgun (WGS) entry which is preliminary data.</text>
</comment>
<gene>
    <name evidence="2" type="ORF">GTOL_11882</name>
</gene>
<dbReference type="Pfam" id="PF14334">
    <property type="entry name" value="DUF4390"/>
    <property type="match status" value="1"/>
</dbReference>
<feature type="chain" id="PRO_5038124182" description="DUF4390 domain-containing protein" evidence="1">
    <location>
        <begin position="20"/>
        <end position="186"/>
    </location>
</feature>
<organism evidence="2 3">
    <name type="scientific">Georgfuchsia toluolica</name>
    <dbReference type="NCBI Taxonomy" id="424218"/>
    <lineage>
        <taxon>Bacteria</taxon>
        <taxon>Pseudomonadati</taxon>
        <taxon>Pseudomonadota</taxon>
        <taxon>Betaproteobacteria</taxon>
        <taxon>Nitrosomonadales</taxon>
        <taxon>Sterolibacteriaceae</taxon>
        <taxon>Georgfuchsia</taxon>
    </lineage>
</organism>
<evidence type="ECO:0000313" key="2">
    <source>
        <dbReference type="EMBL" id="CAG4883999.1"/>
    </source>
</evidence>
<reference evidence="2" key="1">
    <citation type="submission" date="2021-04" db="EMBL/GenBank/DDBJ databases">
        <authorList>
            <person name="Hornung B."/>
        </authorList>
    </citation>
    <scope>NUCLEOTIDE SEQUENCE</scope>
    <source>
        <strain evidence="2">G5G6</strain>
    </source>
</reference>
<feature type="signal peptide" evidence="1">
    <location>
        <begin position="1"/>
        <end position="19"/>
    </location>
</feature>
<keyword evidence="3" id="KW-1185">Reference proteome</keyword>
<dbReference type="EMBL" id="CAJQUM010000001">
    <property type="protein sequence ID" value="CAG4883999.1"/>
    <property type="molecule type" value="Genomic_DNA"/>
</dbReference>
<evidence type="ECO:0000313" key="3">
    <source>
        <dbReference type="Proteomes" id="UP000742786"/>
    </source>
</evidence>
<dbReference type="InterPro" id="IPR025500">
    <property type="entry name" value="DUF4390"/>
</dbReference>
<dbReference type="AlphaFoldDB" id="A0A916J3F1"/>
<evidence type="ECO:0000256" key="1">
    <source>
        <dbReference type="SAM" id="SignalP"/>
    </source>
</evidence>
<dbReference type="Proteomes" id="UP000742786">
    <property type="component" value="Unassembled WGS sequence"/>
</dbReference>
<name>A0A916J3F1_9PROT</name>
<sequence length="186" mass="21132">MRNLFMLAIMLLWASWVQAASIEPVRASIFPTEDGYALSADFAIDLGPRAEEVVSRGVPLYFNLELDVTRPRKYWVDEHMLGYALTYRLTYNALTRNYRLGTGGGLGRSFDTLADALRAMGRIAALPIAGKGKFRSDETYQAILRLSFDRGQLPKPFQLDALISHDWQIDTKVLRWQFPLTEQDAK</sequence>
<evidence type="ECO:0008006" key="4">
    <source>
        <dbReference type="Google" id="ProtNLM"/>
    </source>
</evidence>
<proteinExistence type="predicted"/>
<protein>
    <recommendedName>
        <fullName evidence="4">DUF4390 domain-containing protein</fullName>
    </recommendedName>
</protein>
<accession>A0A916J3F1</accession>